<keyword evidence="2" id="KW-0805">Transcription regulation</keyword>
<evidence type="ECO:0000256" key="5">
    <source>
        <dbReference type="ARBA" id="ARBA00023242"/>
    </source>
</evidence>
<evidence type="ECO:0000256" key="4">
    <source>
        <dbReference type="ARBA" id="ARBA00023163"/>
    </source>
</evidence>
<evidence type="ECO:0000256" key="6">
    <source>
        <dbReference type="SAM" id="MobiDB-lite"/>
    </source>
</evidence>
<proteinExistence type="predicted"/>
<protein>
    <recommendedName>
        <fullName evidence="7">Zn(2)-C6 fungal-type domain-containing protein</fullName>
    </recommendedName>
</protein>
<accession>A0A1Y6LDP3</accession>
<gene>
    <name evidence="8" type="ORF">ZT1A5_G2096</name>
</gene>
<feature type="domain" description="Zn(2)-C6 fungal-type" evidence="7">
    <location>
        <begin position="18"/>
        <end position="48"/>
    </location>
</feature>
<evidence type="ECO:0000256" key="3">
    <source>
        <dbReference type="ARBA" id="ARBA00023125"/>
    </source>
</evidence>
<keyword evidence="3" id="KW-0238">DNA-binding</keyword>
<dbReference type="AlphaFoldDB" id="A0A1Y6LDP3"/>
<feature type="region of interest" description="Disordered" evidence="6">
    <location>
        <begin position="52"/>
        <end position="80"/>
    </location>
</feature>
<evidence type="ECO:0000256" key="1">
    <source>
        <dbReference type="ARBA" id="ARBA00022723"/>
    </source>
</evidence>
<dbReference type="Gene3D" id="4.10.240.10">
    <property type="entry name" value="Zn(2)-C6 fungal-type DNA-binding domain"/>
    <property type="match status" value="1"/>
</dbReference>
<reference evidence="8 9" key="1">
    <citation type="submission" date="2016-10" db="EMBL/GenBank/DDBJ databases">
        <authorList>
            <person name="Varghese N."/>
        </authorList>
    </citation>
    <scope>NUCLEOTIDE SEQUENCE [LARGE SCALE GENOMIC DNA]</scope>
</reference>
<dbReference type="PANTHER" id="PTHR31069:SF31">
    <property type="entry name" value="MONODICTYPHENONE CLUSTER TRANSCRIPTION FACTOR-RELATED"/>
    <property type="match status" value="1"/>
</dbReference>
<dbReference type="InterPro" id="IPR001138">
    <property type="entry name" value="Zn2Cys6_DnaBD"/>
</dbReference>
<evidence type="ECO:0000259" key="7">
    <source>
        <dbReference type="PROSITE" id="PS50048"/>
    </source>
</evidence>
<dbReference type="GO" id="GO:0000981">
    <property type="term" value="F:DNA-binding transcription factor activity, RNA polymerase II-specific"/>
    <property type="evidence" value="ECO:0007669"/>
    <property type="project" value="InterPro"/>
</dbReference>
<name>A0A1Y6LDP3_ZYMTR</name>
<keyword evidence="5" id="KW-0539">Nucleus</keyword>
<keyword evidence="4" id="KW-0804">Transcription</keyword>
<evidence type="ECO:0000313" key="8">
    <source>
        <dbReference type="EMBL" id="SMY20661.1"/>
    </source>
</evidence>
<dbReference type="SUPFAM" id="SSF57701">
    <property type="entry name" value="Zn2/Cys6 DNA-binding domain"/>
    <property type="match status" value="1"/>
</dbReference>
<dbReference type="Pfam" id="PF00172">
    <property type="entry name" value="Zn_clus"/>
    <property type="match status" value="1"/>
</dbReference>
<evidence type="ECO:0000256" key="2">
    <source>
        <dbReference type="ARBA" id="ARBA00023015"/>
    </source>
</evidence>
<sequence>MTAESSQENEGNVKLRAACDECRFKKLKCGGERPLCARCQRENIVCVYSPQHTMGRPKKRQRTDEGAPSTKAGTKTTGFKSMRPTAQADEATFDSGHYDAPFTPGGTVQPWLTDDWAAVPSLTPDNSTSHSESTFIPPLEMPANIDGTLLGDDFHLEPVEMSLPTGPAPKCACLSTLYLTLNTIQTMDESFAFPFALHPLREAMQTASSLLTCTECPTRFITGLQNTELLGTLLVSIAERFGKILDSISQESERATTAEETKKFRLADLSDSNSHLHTGDLGCAASFILDLSPDEWRSMTKKVVRVEVHGPANGDACCPYFMQLLGQMEERQNRWHKLPLPKDYPGGNKMGTLRRPGETKDGEHHCLKNAMFAKQLVEDLDWS</sequence>
<dbReference type="EMBL" id="LT882676">
    <property type="protein sequence ID" value="SMY20661.1"/>
    <property type="molecule type" value="Genomic_DNA"/>
</dbReference>
<dbReference type="CDD" id="cd00067">
    <property type="entry name" value="GAL4"/>
    <property type="match status" value="1"/>
</dbReference>
<evidence type="ECO:0000313" key="9">
    <source>
        <dbReference type="Proteomes" id="UP000215453"/>
    </source>
</evidence>
<dbReference type="PROSITE" id="PS00463">
    <property type="entry name" value="ZN2_CY6_FUNGAL_1"/>
    <property type="match status" value="1"/>
</dbReference>
<dbReference type="InterPro" id="IPR050675">
    <property type="entry name" value="OAF3"/>
</dbReference>
<dbReference type="Proteomes" id="UP000215453">
    <property type="component" value="Chromosome 1"/>
</dbReference>
<organism evidence="8 9">
    <name type="scientific">Zymoseptoria tritici ST99CH_1A5</name>
    <dbReference type="NCBI Taxonomy" id="1276529"/>
    <lineage>
        <taxon>Eukaryota</taxon>
        <taxon>Fungi</taxon>
        <taxon>Dikarya</taxon>
        <taxon>Ascomycota</taxon>
        <taxon>Pezizomycotina</taxon>
        <taxon>Dothideomycetes</taxon>
        <taxon>Dothideomycetidae</taxon>
        <taxon>Mycosphaerellales</taxon>
        <taxon>Mycosphaerellaceae</taxon>
        <taxon>Zymoseptoria</taxon>
    </lineage>
</organism>
<dbReference type="SMART" id="SM00066">
    <property type="entry name" value="GAL4"/>
    <property type="match status" value="1"/>
</dbReference>
<dbReference type="PANTHER" id="PTHR31069">
    <property type="entry name" value="OLEATE-ACTIVATED TRANSCRIPTION FACTOR 1-RELATED"/>
    <property type="match status" value="1"/>
</dbReference>
<dbReference type="InterPro" id="IPR036864">
    <property type="entry name" value="Zn2-C6_fun-type_DNA-bd_sf"/>
</dbReference>
<dbReference type="GO" id="GO:0003677">
    <property type="term" value="F:DNA binding"/>
    <property type="evidence" value="ECO:0007669"/>
    <property type="project" value="UniProtKB-KW"/>
</dbReference>
<keyword evidence="1" id="KW-0479">Metal-binding</keyword>
<dbReference type="PROSITE" id="PS50048">
    <property type="entry name" value="ZN2_CY6_FUNGAL_2"/>
    <property type="match status" value="1"/>
</dbReference>
<dbReference type="GO" id="GO:0008270">
    <property type="term" value="F:zinc ion binding"/>
    <property type="evidence" value="ECO:0007669"/>
    <property type="project" value="InterPro"/>
</dbReference>